<feature type="domain" description="CobQ/CobB/MinD/ParA nucleotide binding" evidence="2">
    <location>
        <begin position="182"/>
        <end position="401"/>
    </location>
</feature>
<dbReference type="Gene3D" id="3.40.50.300">
    <property type="entry name" value="P-loop containing nucleotide triphosphate hydrolases"/>
    <property type="match status" value="1"/>
</dbReference>
<dbReference type="InterPro" id="IPR002586">
    <property type="entry name" value="CobQ/CobB/MinD/ParA_Nub-bd_dom"/>
</dbReference>
<dbReference type="InterPro" id="IPR027417">
    <property type="entry name" value="P-loop_NTPase"/>
</dbReference>
<protein>
    <submittedName>
        <fullName evidence="3">ParA family protein</fullName>
    </submittedName>
</protein>
<evidence type="ECO:0000313" key="4">
    <source>
        <dbReference type="Proteomes" id="UP000298358"/>
    </source>
</evidence>
<feature type="compositionally biased region" description="Low complexity" evidence="1">
    <location>
        <begin position="105"/>
        <end position="116"/>
    </location>
</feature>
<evidence type="ECO:0000259" key="2">
    <source>
        <dbReference type="Pfam" id="PF01656"/>
    </source>
</evidence>
<feature type="region of interest" description="Disordered" evidence="1">
    <location>
        <begin position="98"/>
        <end position="128"/>
    </location>
</feature>
<comment type="caution">
    <text evidence="3">The sequence shown here is derived from an EMBL/GenBank/DDBJ whole genome shotgun (WGS) entry which is preliminary data.</text>
</comment>
<name>A0A4Y9FTU0_9MICO</name>
<dbReference type="SUPFAM" id="SSF52540">
    <property type="entry name" value="P-loop containing nucleoside triphosphate hydrolases"/>
    <property type="match status" value="1"/>
</dbReference>
<dbReference type="GO" id="GO:0005524">
    <property type="term" value="F:ATP binding"/>
    <property type="evidence" value="ECO:0007669"/>
    <property type="project" value="TreeGrafter"/>
</dbReference>
<evidence type="ECO:0000256" key="1">
    <source>
        <dbReference type="SAM" id="MobiDB-lite"/>
    </source>
</evidence>
<dbReference type="OrthoDB" id="4640801at2"/>
<sequence>MSVDIALRVYASVTGPTAIFTTPEGVGEPLSAPAGEDIRQVIVQRAAAEARQAATAVELVTFGDHGEHRILIDSDGGIHRAKSPEPVTEIPRFTEAPEGKEVGTLAQEQEALGPAEAPAPEPPAPAPPTRRSFIEDADTSVLSLGGRALLAKIGLGPSRAQAERLAGERLVSQHWAGCRTAAVVNGKGGVGKTMTTAMLAAVFARHGGGNVLAWDNNDTRGTLGWRTEQGLYDTTVRDLLPAASQLLAPTAEISGIARFVHHQRVDRYDVLRSNPELLATHQRIERTEFDTLMSVAARYYRLVFFDSGNDESAERWLRMVDSSYQLVIPTLAAPEPAESAALLLDALRERDERSRDLADSAIVVVTESEPRGPAAAERIADGFRGTVREVLRIPFDPALKSGPLRFDSLRRATQDAWLRVAAAVASGF</sequence>
<dbReference type="Pfam" id="PF01656">
    <property type="entry name" value="CbiA"/>
    <property type="match status" value="1"/>
</dbReference>
<dbReference type="GO" id="GO:0005829">
    <property type="term" value="C:cytosol"/>
    <property type="evidence" value="ECO:0007669"/>
    <property type="project" value="TreeGrafter"/>
</dbReference>
<dbReference type="EMBL" id="SPQB01000020">
    <property type="protein sequence ID" value="TFU32712.1"/>
    <property type="molecule type" value="Genomic_DNA"/>
</dbReference>
<feature type="compositionally biased region" description="Pro residues" evidence="1">
    <location>
        <begin position="117"/>
        <end position="128"/>
    </location>
</feature>
<dbReference type="RefSeq" id="WP_135114587.1">
    <property type="nucleotide sequence ID" value="NZ_JADGLL010000020.1"/>
</dbReference>
<dbReference type="GO" id="GO:0016887">
    <property type="term" value="F:ATP hydrolysis activity"/>
    <property type="evidence" value="ECO:0007669"/>
    <property type="project" value="TreeGrafter"/>
</dbReference>
<dbReference type="GO" id="GO:0009898">
    <property type="term" value="C:cytoplasmic side of plasma membrane"/>
    <property type="evidence" value="ECO:0007669"/>
    <property type="project" value="TreeGrafter"/>
</dbReference>
<dbReference type="GO" id="GO:0051782">
    <property type="term" value="P:negative regulation of cell division"/>
    <property type="evidence" value="ECO:0007669"/>
    <property type="project" value="TreeGrafter"/>
</dbReference>
<proteinExistence type="predicted"/>
<dbReference type="PANTHER" id="PTHR43384:SF14">
    <property type="entry name" value="ESX-1 SECRETION-ASSOCIATED PROTEIN ESPI"/>
    <property type="match status" value="1"/>
</dbReference>
<gene>
    <name evidence="3" type="ORF">E4U02_09405</name>
</gene>
<keyword evidence="4" id="KW-1185">Reference proteome</keyword>
<evidence type="ECO:0000313" key="3">
    <source>
        <dbReference type="EMBL" id="TFU32712.1"/>
    </source>
</evidence>
<dbReference type="Proteomes" id="UP000298358">
    <property type="component" value="Unassembled WGS sequence"/>
</dbReference>
<dbReference type="AlphaFoldDB" id="A0A4Y9FTU0"/>
<reference evidence="3 4" key="1">
    <citation type="submission" date="2019-03" db="EMBL/GenBank/DDBJ databases">
        <title>Diversity of the mouse oral microbiome.</title>
        <authorList>
            <person name="Joseph S."/>
            <person name="Aduse-Opoku J."/>
            <person name="Curtis M."/>
            <person name="Wade W."/>
            <person name="Hashim A."/>
        </authorList>
    </citation>
    <scope>NUCLEOTIDE SEQUENCE [LARGE SCALE GENOMIC DNA]</scope>
    <source>
        <strain evidence="3 4">P1012</strain>
    </source>
</reference>
<accession>A0A4Y9FTU0</accession>
<dbReference type="InterPro" id="IPR050625">
    <property type="entry name" value="ParA/MinD_ATPase"/>
</dbReference>
<organism evidence="3 4">
    <name type="scientific">Microbacterium paludicola</name>
    <dbReference type="NCBI Taxonomy" id="300019"/>
    <lineage>
        <taxon>Bacteria</taxon>
        <taxon>Bacillati</taxon>
        <taxon>Actinomycetota</taxon>
        <taxon>Actinomycetes</taxon>
        <taxon>Micrococcales</taxon>
        <taxon>Microbacteriaceae</taxon>
        <taxon>Microbacterium</taxon>
    </lineage>
</organism>
<dbReference type="PANTHER" id="PTHR43384">
    <property type="entry name" value="SEPTUM SITE-DETERMINING PROTEIN MIND HOMOLOG, CHLOROPLASTIC-RELATED"/>
    <property type="match status" value="1"/>
</dbReference>